<evidence type="ECO:0000313" key="5">
    <source>
        <dbReference type="EMBL" id="RCH93711.1"/>
    </source>
</evidence>
<dbReference type="STRING" id="4846.A0A367JVM4"/>
<accession>A0A367JVM4</accession>
<evidence type="ECO:0000256" key="1">
    <source>
        <dbReference type="SAM" id="MobiDB-lite"/>
    </source>
</evidence>
<dbReference type="PROSITE" id="PS51259">
    <property type="entry name" value="MHD2"/>
    <property type="match status" value="1"/>
</dbReference>
<reference evidence="5 6" key="1">
    <citation type="journal article" date="2018" name="G3 (Bethesda)">
        <title>Phylogenetic and Phylogenomic Definition of Rhizopus Species.</title>
        <authorList>
            <person name="Gryganskyi A.P."/>
            <person name="Golan J."/>
            <person name="Dolatabadi S."/>
            <person name="Mondo S."/>
            <person name="Robb S."/>
            <person name="Idnurm A."/>
            <person name="Muszewska A."/>
            <person name="Steczkiewicz K."/>
            <person name="Masonjones S."/>
            <person name="Liao H.L."/>
            <person name="Gajdeczka M.T."/>
            <person name="Anike F."/>
            <person name="Vuek A."/>
            <person name="Anishchenko I.M."/>
            <person name="Voigt K."/>
            <person name="de Hoog G.S."/>
            <person name="Smith M.E."/>
            <person name="Heitman J."/>
            <person name="Vilgalys R."/>
            <person name="Stajich J.E."/>
        </authorList>
    </citation>
    <scope>NUCLEOTIDE SEQUENCE [LARGE SCALE GENOMIC DNA]</scope>
    <source>
        <strain evidence="5 6">LSU 92-RS-03</strain>
    </source>
</reference>
<evidence type="ECO:0000259" key="3">
    <source>
        <dbReference type="PROSITE" id="PS51258"/>
    </source>
</evidence>
<name>A0A367JVM4_RHIST</name>
<evidence type="ECO:0000313" key="6">
    <source>
        <dbReference type="Proteomes" id="UP000253551"/>
    </source>
</evidence>
<feature type="domain" description="C2" evidence="2">
    <location>
        <begin position="276"/>
        <end position="395"/>
    </location>
</feature>
<organism evidence="5 6">
    <name type="scientific">Rhizopus stolonifer</name>
    <name type="common">Rhizopus nigricans</name>
    <dbReference type="NCBI Taxonomy" id="4846"/>
    <lineage>
        <taxon>Eukaryota</taxon>
        <taxon>Fungi</taxon>
        <taxon>Fungi incertae sedis</taxon>
        <taxon>Mucoromycota</taxon>
        <taxon>Mucoromycotina</taxon>
        <taxon>Mucoromycetes</taxon>
        <taxon>Mucorales</taxon>
        <taxon>Mucorineae</taxon>
        <taxon>Rhizopodaceae</taxon>
        <taxon>Rhizopus</taxon>
    </lineage>
</organism>
<dbReference type="Proteomes" id="UP000253551">
    <property type="component" value="Unassembled WGS sequence"/>
</dbReference>
<feature type="compositionally biased region" description="Basic and acidic residues" evidence="1">
    <location>
        <begin position="642"/>
        <end position="653"/>
    </location>
</feature>
<protein>
    <recommendedName>
        <fullName evidence="7">C2 domain-containing protein</fullName>
    </recommendedName>
</protein>
<feature type="domain" description="MHD2" evidence="4">
    <location>
        <begin position="487"/>
        <end position="605"/>
    </location>
</feature>
<evidence type="ECO:0000259" key="2">
    <source>
        <dbReference type="PROSITE" id="PS50004"/>
    </source>
</evidence>
<dbReference type="InterPro" id="IPR035892">
    <property type="entry name" value="C2_domain_sf"/>
</dbReference>
<proteinExistence type="predicted"/>
<dbReference type="InterPro" id="IPR000008">
    <property type="entry name" value="C2_dom"/>
</dbReference>
<dbReference type="PANTHER" id="PTHR47263">
    <property type="entry name" value="ADENYLATE CYCLASE ACTIVATION PROTEIN GIT1"/>
    <property type="match status" value="1"/>
</dbReference>
<dbReference type="PROSITE" id="PS50004">
    <property type="entry name" value="C2"/>
    <property type="match status" value="1"/>
</dbReference>
<dbReference type="Gene3D" id="1.10.357.50">
    <property type="match status" value="1"/>
</dbReference>
<dbReference type="AlphaFoldDB" id="A0A367JVM4"/>
<evidence type="ECO:0000259" key="4">
    <source>
        <dbReference type="PROSITE" id="PS51259"/>
    </source>
</evidence>
<dbReference type="InterPro" id="IPR010439">
    <property type="entry name" value="MUN_dom"/>
</dbReference>
<dbReference type="Gene3D" id="1.20.58.1100">
    <property type="match status" value="1"/>
</dbReference>
<dbReference type="PANTHER" id="PTHR47263:SF1">
    <property type="entry name" value="C2 DOMAIN PROTEIN (AFU_ORTHOLOGUE AFUA_7G02350)"/>
    <property type="match status" value="1"/>
</dbReference>
<feature type="region of interest" description="Disordered" evidence="1">
    <location>
        <begin position="624"/>
        <end position="653"/>
    </location>
</feature>
<dbReference type="InterPro" id="IPR052811">
    <property type="entry name" value="Glucose_resp_signaling"/>
</dbReference>
<sequence length="716" mass="81833">QGNPIYQEFHSDTEGQLNDLEENIKGAAVERWSQIEKLTNKPEEDALSNLFAMAEKLFKELNSIARKKFPKPIMGVLSIPSLVMARQMPYFALEMENWAYSPDSKTCPIDSAFGLYEKVLNLERLYDQYGPNESVSHSSSIIDLFSMFNQAVEFITNLQWPNDLQHCLFETYLAKIIGEGIEHYCFTLEDLIRKDIKNKRALPGNPQGVAPSDSILGKARYQILGNRGASREEGFTPPNFIIPELCVKLNDIEAARGKLDRLYQSMHVDDVAQYMRENESVQNTQKLAKNSNILYTIRVVRAENLQVMDTNGLCDPYVTFEIDGKFVTRTRTVYETLNPRWDEEFDIWLSDDNAVDVCVIVNDEDLITADEECGVAWFSLSPKHQDIYQRDDIVLNLSPQGTLVLRVSMESEKNDIQFWFGKAFRTLKTSEKDAAGLITDRMGPYFHYCLSREVIDKILGKDKVGFFSSFSRAVISKPTEPDLQACEDSIAPLLDFLEHNLRILNENLSETNMQFVVLRIWEQLLKTLECVLLPPLSEHLSEVKALDEYELHIVFKWLELLKIFFNGGEDGDAIPLETLENTQYYSLLSINAAYRLDTQTLMDGYSSAGQRTLSSTNLISKKPANRAKSVYHSRNTIRQSKRNSEKKKEARKSGIDLPHGDAILRLLRMRQDKNVAEFLKQAFEKRNFASHAVVDDLSVKETLIDKVQQQGITLTD</sequence>
<evidence type="ECO:0008006" key="7">
    <source>
        <dbReference type="Google" id="ProtNLM"/>
    </source>
</evidence>
<dbReference type="OrthoDB" id="2015333at2759"/>
<dbReference type="Pfam" id="PF00168">
    <property type="entry name" value="C2"/>
    <property type="match status" value="1"/>
</dbReference>
<dbReference type="InterPro" id="IPR014772">
    <property type="entry name" value="Munc13_dom-2"/>
</dbReference>
<dbReference type="SMART" id="SM00239">
    <property type="entry name" value="C2"/>
    <property type="match status" value="1"/>
</dbReference>
<dbReference type="Pfam" id="PF06292">
    <property type="entry name" value="MUN"/>
    <property type="match status" value="1"/>
</dbReference>
<dbReference type="SUPFAM" id="SSF49562">
    <property type="entry name" value="C2 domain (Calcium/lipid-binding domain, CaLB)"/>
    <property type="match status" value="1"/>
</dbReference>
<dbReference type="PROSITE" id="PS51258">
    <property type="entry name" value="MHD1"/>
    <property type="match status" value="1"/>
</dbReference>
<dbReference type="Gene3D" id="2.60.40.150">
    <property type="entry name" value="C2 domain"/>
    <property type="match status" value="1"/>
</dbReference>
<comment type="caution">
    <text evidence="5">The sequence shown here is derived from an EMBL/GenBank/DDBJ whole genome shotgun (WGS) entry which is preliminary data.</text>
</comment>
<feature type="non-terminal residue" evidence="5">
    <location>
        <position position="1"/>
    </location>
</feature>
<keyword evidence="6" id="KW-1185">Reference proteome</keyword>
<dbReference type="EMBL" id="PJQM01002657">
    <property type="protein sequence ID" value="RCH93711.1"/>
    <property type="molecule type" value="Genomic_DNA"/>
</dbReference>
<dbReference type="InterPro" id="IPR014770">
    <property type="entry name" value="Munc13_1"/>
</dbReference>
<gene>
    <name evidence="5" type="ORF">CU098_000183</name>
</gene>
<feature type="domain" description="MHD1" evidence="3">
    <location>
        <begin position="55"/>
        <end position="188"/>
    </location>
</feature>